<name>A0AA37I1Y3_XYLRU</name>
<dbReference type="Proteomes" id="UP000887097">
    <property type="component" value="Unassembled WGS sequence"/>
</dbReference>
<protein>
    <submittedName>
        <fullName evidence="1">Uncharacterized protein</fullName>
    </submittedName>
</protein>
<accession>A0AA37I1Y3</accession>
<comment type="caution">
    <text evidence="1">The sequence shown here is derived from an EMBL/GenBank/DDBJ whole genome shotgun (WGS) entry which is preliminary data.</text>
</comment>
<sequence length="61" mass="7094">MSNKEIQEFNEKLRRGLELAEKRMLQEKALRNQDVVVCGADQVIRRIPAKQVIADNPIFQD</sequence>
<dbReference type="RefSeq" id="WP_041385982.1">
    <property type="nucleotide sequence ID" value="NZ_BPTT01000001.1"/>
</dbReference>
<organism evidence="1 2">
    <name type="scientific">Xylanibacter ruminicola</name>
    <name type="common">Prevotella ruminicola</name>
    <dbReference type="NCBI Taxonomy" id="839"/>
    <lineage>
        <taxon>Bacteria</taxon>
        <taxon>Pseudomonadati</taxon>
        <taxon>Bacteroidota</taxon>
        <taxon>Bacteroidia</taxon>
        <taxon>Bacteroidales</taxon>
        <taxon>Prevotellaceae</taxon>
        <taxon>Xylanibacter</taxon>
    </lineage>
</organism>
<proteinExistence type="predicted"/>
<reference evidence="1" key="1">
    <citation type="submission" date="2021-08" db="EMBL/GenBank/DDBJ databases">
        <title>Prevotella lacticifex sp. nov., isolated from rumen of cow.</title>
        <authorList>
            <person name="Shinkai T."/>
            <person name="Ikeyama N."/>
            <person name="Kumagai M."/>
            <person name="Ohmori H."/>
            <person name="Sakamoto M."/>
            <person name="Ohkuma M."/>
            <person name="Mitsumori M."/>
        </authorList>
    </citation>
    <scope>NUCLEOTIDE SEQUENCE</scope>
    <source>
        <strain evidence="1">JCM 8259</strain>
    </source>
</reference>
<evidence type="ECO:0000313" key="2">
    <source>
        <dbReference type="Proteomes" id="UP000887097"/>
    </source>
</evidence>
<dbReference type="EMBL" id="BPTT01000001">
    <property type="protein sequence ID" value="GJG34050.1"/>
    <property type="molecule type" value="Genomic_DNA"/>
</dbReference>
<dbReference type="AlphaFoldDB" id="A0AA37I1Y3"/>
<evidence type="ECO:0000313" key="1">
    <source>
        <dbReference type="EMBL" id="GJG34050.1"/>
    </source>
</evidence>
<gene>
    <name evidence="1" type="ORF">PRMUPPPA20_21590</name>
</gene>
<dbReference type="GeneID" id="31501167"/>